<accession>A0A563EUX2</accession>
<dbReference type="Proteomes" id="UP000316639">
    <property type="component" value="Unassembled WGS sequence"/>
</dbReference>
<name>A0A563EUX2_9PSEU</name>
<dbReference type="GO" id="GO:0016740">
    <property type="term" value="F:transferase activity"/>
    <property type="evidence" value="ECO:0007669"/>
    <property type="project" value="UniProtKB-KW"/>
</dbReference>
<gene>
    <name evidence="2" type="ORF">FKR81_14810</name>
</gene>
<dbReference type="RefSeq" id="WP_146352242.1">
    <property type="nucleotide sequence ID" value="NZ_VOBR01000008.1"/>
</dbReference>
<dbReference type="AlphaFoldDB" id="A0A563EUX2"/>
<keyword evidence="3" id="KW-1185">Reference proteome</keyword>
<dbReference type="EMBL" id="VOBR01000008">
    <property type="protein sequence ID" value="TWP51480.1"/>
    <property type="molecule type" value="Genomic_DNA"/>
</dbReference>
<protein>
    <submittedName>
        <fullName evidence="2">Phosphotransferase</fullName>
    </submittedName>
</protein>
<evidence type="ECO:0000313" key="2">
    <source>
        <dbReference type="EMBL" id="TWP51480.1"/>
    </source>
</evidence>
<evidence type="ECO:0000259" key="1">
    <source>
        <dbReference type="Pfam" id="PF01636"/>
    </source>
</evidence>
<dbReference type="OrthoDB" id="4531749at2"/>
<dbReference type="InterPro" id="IPR011009">
    <property type="entry name" value="Kinase-like_dom_sf"/>
</dbReference>
<dbReference type="InterPro" id="IPR002575">
    <property type="entry name" value="Aminoglycoside_PTrfase"/>
</dbReference>
<reference evidence="2 3" key="1">
    <citation type="submission" date="2019-07" db="EMBL/GenBank/DDBJ databases">
        <title>Lentzea xizangensis sp. nov., isolated from Qinghai-Tibetan Plateau Soils.</title>
        <authorList>
            <person name="Huang J."/>
        </authorList>
    </citation>
    <scope>NUCLEOTIDE SEQUENCE [LARGE SCALE GENOMIC DNA]</scope>
    <source>
        <strain evidence="2 3">FXJ1.1311</strain>
    </source>
</reference>
<sequence>MTSAPAVDPALIAACELVDLDPSDVRPLREHGSAVYLLPRHEVFAKVNHRSDDRSRARTAVTVARWLVEECSFPATAPTAVNQPVDLDNLGATVTFWRHYPQDGKPQPPSAPLGSLLSKLHHLGDPPVQLEPYPPLHSLGETVKESTWLSSSDQAWLLDRREDLIRQYAELDSPLGNGMIHGDAYPGNTLWGPAEQVLMADWDEVAYGPRELDLANTFQGGVRFGRGSRELQDFVDAYGHDPRQWDGFAVLVSMRDLHTLASYIRLADRGDENVRRELSHRIGTLQSGDKTARWNARQ</sequence>
<keyword evidence="2" id="KW-0808">Transferase</keyword>
<dbReference type="Gene3D" id="1.10.510.10">
    <property type="entry name" value="Transferase(Phosphotransferase) domain 1"/>
    <property type="match status" value="1"/>
</dbReference>
<evidence type="ECO:0000313" key="3">
    <source>
        <dbReference type="Proteomes" id="UP000316639"/>
    </source>
</evidence>
<dbReference type="Pfam" id="PF01636">
    <property type="entry name" value="APH"/>
    <property type="match status" value="1"/>
</dbReference>
<comment type="caution">
    <text evidence="2">The sequence shown here is derived from an EMBL/GenBank/DDBJ whole genome shotgun (WGS) entry which is preliminary data.</text>
</comment>
<organism evidence="2 3">
    <name type="scientific">Lentzea tibetensis</name>
    <dbReference type="NCBI Taxonomy" id="2591470"/>
    <lineage>
        <taxon>Bacteria</taxon>
        <taxon>Bacillati</taxon>
        <taxon>Actinomycetota</taxon>
        <taxon>Actinomycetes</taxon>
        <taxon>Pseudonocardiales</taxon>
        <taxon>Pseudonocardiaceae</taxon>
        <taxon>Lentzea</taxon>
    </lineage>
</organism>
<feature type="domain" description="Aminoglycoside phosphotransferase" evidence="1">
    <location>
        <begin position="113"/>
        <end position="247"/>
    </location>
</feature>
<proteinExistence type="predicted"/>
<dbReference type="SUPFAM" id="SSF56112">
    <property type="entry name" value="Protein kinase-like (PK-like)"/>
    <property type="match status" value="1"/>
</dbReference>